<evidence type="ECO:0000313" key="2">
    <source>
        <dbReference type="EMBL" id="ALM12942.1"/>
    </source>
</evidence>
<dbReference type="EMBL" id="CP013065">
    <property type="protein sequence ID" value="ALM12942.1"/>
    <property type="molecule type" value="Genomic_DNA"/>
</dbReference>
<feature type="region of interest" description="Disordered" evidence="1">
    <location>
        <begin position="1"/>
        <end position="99"/>
    </location>
</feature>
<sequence>MSFRFIPSSALPLPHHRAETSTEAERRLLFKEKTPEASAEAPKGKEKPKEGGEKPKDDKGDSVEKKVGKETKETGKAVKDVVPEADAPLVPEPLKPKEGPQYVQLPSITEGLKQTRNAILTAIGIALPPLGIAGLAAGGTARYLSSKRTDAPLSLGRAVKDTFVTAPKEGVKSIFRALTYPFRLGGAAGINTLKFSGDKLYRGLDATVGELYRDLRTAINHKFQFPEGTNLLAAVMLGIKRTLLFPKDAVRWYAGMWKAHPKTTLAATIAIPWITMHGAWPEVIAWGRDLSIGILNIIQGIAGKLVAPGAIPPIVPPIP</sequence>
<organism evidence="2 3">
    <name type="scientific">Candidatus Peribacter riflensis</name>
    <dbReference type="NCBI Taxonomy" id="1735162"/>
    <lineage>
        <taxon>Bacteria</taxon>
        <taxon>Candidatus Peregrinibacteriota</taxon>
        <taxon>Candidatus Peribacteria</taxon>
        <taxon>Candidatus Peribacterales</taxon>
        <taxon>Candidatus Peribacteraceae</taxon>
        <taxon>Candidatus Peribacter</taxon>
    </lineage>
</organism>
<accession>A0A0S1SQX4</accession>
<accession>A0A0S1SJ53</accession>
<dbReference type="Proteomes" id="UP000069135">
    <property type="component" value="Chromosome"/>
</dbReference>
<protein>
    <submittedName>
        <fullName evidence="2">Uncharacterized protein</fullName>
    </submittedName>
</protein>
<feature type="compositionally biased region" description="Basic and acidic residues" evidence="1">
    <location>
        <begin position="42"/>
        <end position="82"/>
    </location>
</feature>
<accession>A0A0S1SNB2</accession>
<name>A0A0S1SII5_9BACT</name>
<accession>A0A0S1SII5</accession>
<proteinExistence type="predicted"/>
<reference evidence="2 3" key="2">
    <citation type="journal article" date="2016" name="PeerJ">
        <title>Analysis of five complete genome sequences for members of the class Peribacteria in the recently recognized Peregrinibacteria bacterial phylum.</title>
        <authorList>
            <person name="Anantharaman K."/>
            <person name="Brown C.T."/>
            <person name="Burstein D."/>
            <person name="Castelle C.J."/>
            <person name="Probst A.J."/>
            <person name="Thomas B.C."/>
            <person name="Williams K.H."/>
            <person name="Banfield J.F."/>
        </authorList>
    </citation>
    <scope>NUCLEOTIDE SEQUENCE [LARGE SCALE GENOMIC DNA]</scope>
    <source>
        <strain evidence="2">RIFOXYD1_FULL_PER-ii_59_16</strain>
    </source>
</reference>
<gene>
    <name evidence="2" type="ORF">PeribacterD1_0243</name>
</gene>
<dbReference type="STRING" id="1735162.PeribacterB2_0243"/>
<dbReference type="KEGG" id="prf:PeribacterA2_0243"/>
<feature type="compositionally biased region" description="Basic and acidic residues" evidence="1">
    <location>
        <begin position="16"/>
        <end position="35"/>
    </location>
</feature>
<reference evidence="3" key="1">
    <citation type="submission" date="2015-10" db="EMBL/GenBank/DDBJ databases">
        <title>Analysis of five complete genome sequences for members of the class Peribacteria in the recently recognized Peregrinibacteria bacterial phylum.</title>
        <authorList>
            <person name="Anantharaman K."/>
            <person name="Brown C.T."/>
            <person name="Burstein D."/>
            <person name="Castelle C.J."/>
            <person name="Probst A.J."/>
            <person name="Thomas B.C."/>
            <person name="Williams K.H."/>
            <person name="Banfield J.F."/>
        </authorList>
    </citation>
    <scope>NUCLEOTIDE SEQUENCE [LARGE SCALE GENOMIC DNA]</scope>
</reference>
<dbReference type="AlphaFoldDB" id="A0A0S1SII5"/>
<evidence type="ECO:0000313" key="3">
    <source>
        <dbReference type="Proteomes" id="UP000069135"/>
    </source>
</evidence>
<accession>A0A0S1SNI2</accession>
<evidence type="ECO:0000256" key="1">
    <source>
        <dbReference type="SAM" id="MobiDB-lite"/>
    </source>
</evidence>